<dbReference type="PANTHER" id="PTHR33434">
    <property type="entry name" value="DEGV DOMAIN-CONTAINING PROTEIN DR_1986-RELATED"/>
    <property type="match status" value="1"/>
</dbReference>
<proteinExistence type="predicted"/>
<evidence type="ECO:0000256" key="1">
    <source>
        <dbReference type="SAM" id="MobiDB-lite"/>
    </source>
</evidence>
<feature type="compositionally biased region" description="Basic and acidic residues" evidence="1">
    <location>
        <begin position="559"/>
        <end position="570"/>
    </location>
</feature>
<reference evidence="3 4" key="1">
    <citation type="submission" date="2018-05" db="EMBL/GenBank/DDBJ databases">
        <title>Genomic Encyclopedia of Type Strains, Phase IV (KMG-IV): sequencing the most valuable type-strain genomes for metagenomic binning, comparative biology and taxonomic classification.</title>
        <authorList>
            <person name="Goeker M."/>
        </authorList>
    </citation>
    <scope>NUCLEOTIDE SEQUENCE [LARGE SCALE GENOMIC DNA]</scope>
    <source>
        <strain evidence="3 4">DSM 44717</strain>
    </source>
</reference>
<dbReference type="InterPro" id="IPR036117">
    <property type="entry name" value="DhaL_dom_sf"/>
</dbReference>
<dbReference type="AlphaFoldDB" id="A0A317P4U5"/>
<dbReference type="GO" id="GO:0004371">
    <property type="term" value="F:glycerone kinase activity"/>
    <property type="evidence" value="ECO:0007669"/>
    <property type="project" value="InterPro"/>
</dbReference>
<dbReference type="InterPro" id="IPR048394">
    <property type="entry name" value="FakA-like_M"/>
</dbReference>
<feature type="compositionally biased region" description="Low complexity" evidence="1">
    <location>
        <begin position="362"/>
        <end position="381"/>
    </location>
</feature>
<evidence type="ECO:0000313" key="3">
    <source>
        <dbReference type="EMBL" id="PWV81404.1"/>
    </source>
</evidence>
<accession>A0A317P4U5</accession>
<dbReference type="InterPro" id="IPR004007">
    <property type="entry name" value="DhaL_dom"/>
</dbReference>
<feature type="compositionally biased region" description="Basic and acidic residues" evidence="1">
    <location>
        <begin position="294"/>
        <end position="320"/>
    </location>
</feature>
<dbReference type="EMBL" id="QGTL01000001">
    <property type="protein sequence ID" value="PWV81404.1"/>
    <property type="molecule type" value="Genomic_DNA"/>
</dbReference>
<sequence>MTGPSALSIPLSAAAANLACVLGGRARGTGSEVAVSHVREALDGAELLAWARTCRTDLELRRAEINALNVFPIADSDTGTNLLATMRAAVAAAEAAFDAAAESACDAAPTACDAAPTAGGAVPVAGGAVPVAGGAVPVAGDAGARSGSDPALSAHEVAKALARGATTGARGNSGIILSQVMRGIAEAVGDGPLTGDRLRTALRRAAVLVRTGLSSPVEGTILTVLDRAAVAAAESTDPVLAAVARSAAEGAARALNETPTQLGVLRAAGVVDAGARGLLVLLDCLVGQICGEAPTRDPYTRAGSGDRRAPGADDRPRQADGPHTPGTASADPPTVVAAPATTARGAAPGTTADGVVAATGTAGRSATGGADADAGFATRASGTEASGRSAMGGADIGGRPAAEEADAAARLAASGTDAGGRVAAGGIVTAAQIAAGVDAASSRAADLWDEQERSDDADPHFEVMYVISGTDEVAAGGLRDRLAVLGDSVVVVGDGDSTWSAHVHCRDAGAAIEAGLAIGTLTGIRIESFAVTAPHGGAHHDIASPSSCDGDGAHGSVDGARHATHGEADGRPLGAADLAAPVPGGFAADTDSVGTAVQIPGNTGAHPADGGHAATNHLADRGILAVASGAAAASLFEDAGAVVLRGDRQLDTTALLTAIRAMPHREVLVLPNGALPAQELVAAGVAARDGSRDVLLLPSASMVQGLAALAVHDRGRIAVDDAFAMSEAAATTRWGALRAARVRALTMVGMCSPGDGLGLVGHDVVVIDPDVVGAGRILLDRMLGLGGELVTLLMGADAGPELGAVLAEHVTAGFPGVEVVVYSGGQQADLVQIGVE</sequence>
<keyword evidence="4" id="KW-1185">Reference proteome</keyword>
<dbReference type="InterPro" id="IPR050270">
    <property type="entry name" value="DegV_domain_contain"/>
</dbReference>
<dbReference type="Proteomes" id="UP000246410">
    <property type="component" value="Unassembled WGS sequence"/>
</dbReference>
<evidence type="ECO:0000259" key="2">
    <source>
        <dbReference type="PROSITE" id="PS51480"/>
    </source>
</evidence>
<dbReference type="PROSITE" id="PS51480">
    <property type="entry name" value="DHAL"/>
    <property type="match status" value="1"/>
</dbReference>
<dbReference type="PANTHER" id="PTHR33434:SF4">
    <property type="entry name" value="PHOSPHATASE PROTEIN"/>
    <property type="match status" value="1"/>
</dbReference>
<dbReference type="SUPFAM" id="SSF101473">
    <property type="entry name" value="DhaL-like"/>
    <property type="match status" value="2"/>
</dbReference>
<dbReference type="Pfam" id="PF13684">
    <property type="entry name" value="FakA-like_C"/>
    <property type="match status" value="1"/>
</dbReference>
<dbReference type="SMART" id="SM01120">
    <property type="entry name" value="Dak2"/>
    <property type="match status" value="1"/>
</dbReference>
<evidence type="ECO:0000313" key="4">
    <source>
        <dbReference type="Proteomes" id="UP000246410"/>
    </source>
</evidence>
<organism evidence="3 4">
    <name type="scientific">Nocardia neocaledoniensis</name>
    <dbReference type="NCBI Taxonomy" id="236511"/>
    <lineage>
        <taxon>Bacteria</taxon>
        <taxon>Bacillati</taxon>
        <taxon>Actinomycetota</taxon>
        <taxon>Actinomycetes</taxon>
        <taxon>Mycobacteriales</taxon>
        <taxon>Nocardiaceae</taxon>
        <taxon>Nocardia</taxon>
    </lineage>
</organism>
<dbReference type="InterPro" id="IPR033470">
    <property type="entry name" value="FakA-like_C"/>
</dbReference>
<dbReference type="GO" id="GO:0006071">
    <property type="term" value="P:glycerol metabolic process"/>
    <property type="evidence" value="ECO:0007669"/>
    <property type="project" value="InterPro"/>
</dbReference>
<keyword evidence="3" id="KW-0808">Transferase</keyword>
<dbReference type="Gene3D" id="1.25.40.340">
    <property type="match status" value="1"/>
</dbReference>
<feature type="region of interest" description="Disordered" evidence="1">
    <location>
        <begin position="591"/>
        <end position="613"/>
    </location>
</feature>
<keyword evidence="3" id="KW-0418">Kinase</keyword>
<feature type="domain" description="DhaL" evidence="2">
    <location>
        <begin position="45"/>
        <end position="287"/>
    </location>
</feature>
<feature type="region of interest" description="Disordered" evidence="1">
    <location>
        <begin position="293"/>
        <end position="334"/>
    </location>
</feature>
<comment type="caution">
    <text evidence="3">The sequence shown here is derived from an EMBL/GenBank/DDBJ whole genome shotgun (WGS) entry which is preliminary data.</text>
</comment>
<gene>
    <name evidence="3" type="ORF">DFR69_101745</name>
</gene>
<protein>
    <submittedName>
        <fullName evidence="3">Dihydroxyacetone kinase family protein</fullName>
    </submittedName>
</protein>
<dbReference type="SMART" id="SM01121">
    <property type="entry name" value="Dak1_2"/>
    <property type="match status" value="1"/>
</dbReference>
<name>A0A317P4U5_9NOCA</name>
<feature type="region of interest" description="Disordered" evidence="1">
    <location>
        <begin position="537"/>
        <end position="575"/>
    </location>
</feature>
<dbReference type="Pfam" id="PF02734">
    <property type="entry name" value="Dak2"/>
    <property type="match status" value="1"/>
</dbReference>
<feature type="region of interest" description="Disordered" evidence="1">
    <location>
        <begin position="362"/>
        <end position="401"/>
    </location>
</feature>
<dbReference type="Pfam" id="PF21645">
    <property type="entry name" value="FakA-like_M"/>
    <property type="match status" value="1"/>
</dbReference>